<dbReference type="InterPro" id="IPR029061">
    <property type="entry name" value="THDP-binding"/>
</dbReference>
<evidence type="ECO:0000256" key="3">
    <source>
        <dbReference type="ARBA" id="ARBA00023052"/>
    </source>
</evidence>
<dbReference type="GO" id="GO:0006086">
    <property type="term" value="P:pyruvate decarboxylation to acetyl-CoA"/>
    <property type="evidence" value="ECO:0007669"/>
    <property type="project" value="TreeGrafter"/>
</dbReference>
<dbReference type="Gene3D" id="3.40.50.970">
    <property type="match status" value="1"/>
</dbReference>
<dbReference type="Pfam" id="PF00676">
    <property type="entry name" value="E1_dh"/>
    <property type="match status" value="1"/>
</dbReference>
<reference evidence="5 6" key="1">
    <citation type="journal article" date="2016" name="Nat. Commun.">
        <title>Thousands of microbial genomes shed light on interconnected biogeochemical processes in an aquifer system.</title>
        <authorList>
            <person name="Anantharaman K."/>
            <person name="Brown C.T."/>
            <person name="Hug L.A."/>
            <person name="Sharon I."/>
            <person name="Castelle C.J."/>
            <person name="Probst A.J."/>
            <person name="Thomas B.C."/>
            <person name="Singh A."/>
            <person name="Wilkins M.J."/>
            <person name="Karaoz U."/>
            <person name="Brodie E.L."/>
            <person name="Williams K.H."/>
            <person name="Hubbard S.S."/>
            <person name="Banfield J.F."/>
        </authorList>
    </citation>
    <scope>NUCLEOTIDE SEQUENCE [LARGE SCALE GENOMIC DNA]</scope>
</reference>
<dbReference type="PANTHER" id="PTHR11516:SF41">
    <property type="entry name" value="3-METHYL-2-OXOBUTANOATE DEHYDROGENASE SUBUNIT ALPHA"/>
    <property type="match status" value="1"/>
</dbReference>
<dbReference type="PANTHER" id="PTHR11516">
    <property type="entry name" value="PYRUVATE DEHYDROGENASE E1 COMPONENT, ALPHA SUBUNIT BACTERIAL AND ORGANELLAR"/>
    <property type="match status" value="1"/>
</dbReference>
<evidence type="ECO:0000256" key="1">
    <source>
        <dbReference type="ARBA" id="ARBA00001964"/>
    </source>
</evidence>
<dbReference type="STRING" id="1798649.A3B13_02520"/>
<accession>A0A1G2CI23</accession>
<evidence type="ECO:0000313" key="6">
    <source>
        <dbReference type="Proteomes" id="UP000176287"/>
    </source>
</evidence>
<dbReference type="InterPro" id="IPR050642">
    <property type="entry name" value="PDH_E1_Alpha_Subunit"/>
</dbReference>
<dbReference type="GO" id="GO:0004739">
    <property type="term" value="F:pyruvate dehydrogenase (acetyl-transferring) activity"/>
    <property type="evidence" value="ECO:0007669"/>
    <property type="project" value="TreeGrafter"/>
</dbReference>
<dbReference type="Proteomes" id="UP000176287">
    <property type="component" value="Unassembled WGS sequence"/>
</dbReference>
<sequence length="307" mass="34729">MQDKKNIAEEIIRLRISQMIVNEEYKAKRLKVSVHLALGHEAIAVAVSENMEQGDNLLPSHRNIAYNLARAGKLQPVLDEYYLKPTGINAAHSGSMNMLNPEKGIVYTSSILGNAFPVATGIALSVKRSRKKNATIVMVGDGSMEEGSFYESMLMARSMELPVIFLIENNEWSMSTRINQRRSLIDVSLFSKSLDIRYELLQGNDPFSYIEKLKDVRTYSIENNMPVCVEVKVATLGERRLPSTPEFPEGEFINYHAGPAPEVSLDEWPMIKESEEDPVFVLTKHFEQSVLEEDARRQFAMLQKEIS</sequence>
<evidence type="ECO:0000256" key="2">
    <source>
        <dbReference type="ARBA" id="ARBA00023002"/>
    </source>
</evidence>
<evidence type="ECO:0000313" key="5">
    <source>
        <dbReference type="EMBL" id="OGZ01039.1"/>
    </source>
</evidence>
<comment type="cofactor">
    <cofactor evidence="1">
        <name>thiamine diphosphate</name>
        <dbReference type="ChEBI" id="CHEBI:58937"/>
    </cofactor>
</comment>
<protein>
    <recommendedName>
        <fullName evidence="4">Dehydrogenase E1 component domain-containing protein</fullName>
    </recommendedName>
</protein>
<keyword evidence="3" id="KW-0786">Thiamine pyrophosphate</keyword>
<keyword evidence="2" id="KW-0560">Oxidoreductase</keyword>
<comment type="caution">
    <text evidence="5">The sequence shown here is derived from an EMBL/GenBank/DDBJ whole genome shotgun (WGS) entry which is preliminary data.</text>
</comment>
<dbReference type="InterPro" id="IPR001017">
    <property type="entry name" value="DH_E1"/>
</dbReference>
<gene>
    <name evidence="5" type="ORF">A3B13_02520</name>
</gene>
<dbReference type="AlphaFoldDB" id="A0A1G2CI23"/>
<feature type="domain" description="Dehydrogenase E1 component" evidence="4">
    <location>
        <begin position="22"/>
        <end position="232"/>
    </location>
</feature>
<dbReference type="SUPFAM" id="SSF52518">
    <property type="entry name" value="Thiamin diphosphate-binding fold (THDP-binding)"/>
    <property type="match status" value="1"/>
</dbReference>
<name>A0A1G2CI23_9BACT</name>
<organism evidence="5 6">
    <name type="scientific">Candidatus Liptonbacteria bacterium RIFCSPLOWO2_01_FULL_45_15</name>
    <dbReference type="NCBI Taxonomy" id="1798649"/>
    <lineage>
        <taxon>Bacteria</taxon>
        <taxon>Candidatus Liptoniibacteriota</taxon>
    </lineage>
</organism>
<evidence type="ECO:0000259" key="4">
    <source>
        <dbReference type="Pfam" id="PF00676"/>
    </source>
</evidence>
<dbReference type="EMBL" id="MHKZ01000007">
    <property type="protein sequence ID" value="OGZ01039.1"/>
    <property type="molecule type" value="Genomic_DNA"/>
</dbReference>
<proteinExistence type="predicted"/>